<dbReference type="FunFam" id="1.10.3720.10:FF:000088">
    <property type="entry name" value="Iron(III) ABC transporter, permease protein"/>
    <property type="match status" value="1"/>
</dbReference>
<feature type="transmembrane region" description="Helical" evidence="8">
    <location>
        <begin position="386"/>
        <end position="404"/>
    </location>
</feature>
<dbReference type="InterPro" id="IPR000515">
    <property type="entry name" value="MetI-like"/>
</dbReference>
<dbReference type="CDD" id="cd06261">
    <property type="entry name" value="TM_PBP2"/>
    <property type="match status" value="2"/>
</dbReference>
<evidence type="ECO:0000313" key="11">
    <source>
        <dbReference type="Proteomes" id="UP000295793"/>
    </source>
</evidence>
<keyword evidence="4" id="KW-0997">Cell inner membrane</keyword>
<feature type="transmembrane region" description="Helical" evidence="8">
    <location>
        <begin position="302"/>
        <end position="326"/>
    </location>
</feature>
<protein>
    <submittedName>
        <fullName evidence="10">Iron(III) transport system permease protein</fullName>
    </submittedName>
</protein>
<evidence type="ECO:0000256" key="8">
    <source>
        <dbReference type="RuleBase" id="RU363032"/>
    </source>
</evidence>
<keyword evidence="3" id="KW-1003">Cell membrane</keyword>
<dbReference type="PROSITE" id="PS50928">
    <property type="entry name" value="ABC_TM1"/>
    <property type="match status" value="2"/>
</dbReference>
<evidence type="ECO:0000256" key="1">
    <source>
        <dbReference type="ARBA" id="ARBA00004429"/>
    </source>
</evidence>
<dbReference type="PANTHER" id="PTHR43357:SF3">
    <property type="entry name" value="FE(3+)-TRANSPORT SYSTEM PERMEASE PROTEIN FBPB 2"/>
    <property type="match status" value="1"/>
</dbReference>
<gene>
    <name evidence="10" type="ORF">BCF53_103338</name>
</gene>
<dbReference type="SUPFAM" id="SSF161098">
    <property type="entry name" value="MetI-like"/>
    <property type="match status" value="2"/>
</dbReference>
<dbReference type="AlphaFoldDB" id="A0A4R3IAY3"/>
<feature type="domain" description="ABC transmembrane type-1" evidence="9">
    <location>
        <begin position="342"/>
        <end position="549"/>
    </location>
</feature>
<feature type="transmembrane region" description="Helical" evidence="8">
    <location>
        <begin position="244"/>
        <end position="271"/>
    </location>
</feature>
<evidence type="ECO:0000313" key="10">
    <source>
        <dbReference type="EMBL" id="TCS42669.1"/>
    </source>
</evidence>
<dbReference type="InterPro" id="IPR035906">
    <property type="entry name" value="MetI-like_sf"/>
</dbReference>
<feature type="domain" description="ABC transmembrane type-1" evidence="9">
    <location>
        <begin position="66"/>
        <end position="270"/>
    </location>
</feature>
<feature type="transmembrane region" description="Helical" evidence="8">
    <location>
        <begin position="530"/>
        <end position="549"/>
    </location>
</feature>
<feature type="transmembrane region" description="Helical" evidence="8">
    <location>
        <begin position="206"/>
        <end position="224"/>
    </location>
</feature>
<sequence length="556" mass="60432">MLSLAVKQKVRGGQSRKRLPVNSLAAASAITAGLLAIPILVIVAHVFTGNADVWVHLSKTVLPEYLKNSFGLAAGVSAGVLVIGVSTAWITTQYSFPGSRVFSVLLMLPMAFPAYIIAYSYTGLLDFAGPVQSWIRSAFNLRYGQYWFPEIRSLGGAVWMLIFVLYPYVFLMTRAAFLEQSANLSAASRSLGLNGFKTFWKVNLPIARPAIVTGLSLVLMETLADYGTVQYFGVPTFTTGIFRTFYGLGNAAAAAQLATLLLGFVVLLIVLEKYSRRKQQYFNKSESRQRAELTRLGGMKALAAFLCCAVPVLLGFIIPVLMLLIWCFQNLAQFDAAFVSLAWNSFSLAAIAAVVAIVMSLALAYSNRLNSTLWSRVAIQTVSTGYALPGVIIAIGVMISLAWFDHRVVSAVGDLIGVDFGLLFSGTLVALIFAYSVRFMAMPLGACRNALAQIKPSVDQSARSLGKTPLQTIRLIHVPLLRGSLLTAFLMVFVDVLKELPATLILRPFNFNTLAVRAYELASDERLFEAAPASLMIVVVGLIPVYLLTSSIVRRS</sequence>
<dbReference type="GO" id="GO:0055085">
    <property type="term" value="P:transmembrane transport"/>
    <property type="evidence" value="ECO:0007669"/>
    <property type="project" value="InterPro"/>
</dbReference>
<feature type="transmembrane region" description="Helical" evidence="8">
    <location>
        <begin position="416"/>
        <end position="435"/>
    </location>
</feature>
<dbReference type="GO" id="GO:0005886">
    <property type="term" value="C:plasma membrane"/>
    <property type="evidence" value="ECO:0007669"/>
    <property type="project" value="UniProtKB-SubCell"/>
</dbReference>
<dbReference type="EMBL" id="SLZR01000003">
    <property type="protein sequence ID" value="TCS42669.1"/>
    <property type="molecule type" value="Genomic_DNA"/>
</dbReference>
<feature type="transmembrane region" description="Helical" evidence="8">
    <location>
        <begin position="21"/>
        <end position="48"/>
    </location>
</feature>
<dbReference type="Pfam" id="PF00528">
    <property type="entry name" value="BPD_transp_1"/>
    <property type="match status" value="1"/>
</dbReference>
<feature type="transmembrane region" description="Helical" evidence="8">
    <location>
        <begin position="68"/>
        <end position="90"/>
    </location>
</feature>
<keyword evidence="11" id="KW-1185">Reference proteome</keyword>
<accession>A0A4R3IAY3</accession>
<evidence type="ECO:0000259" key="9">
    <source>
        <dbReference type="PROSITE" id="PS50928"/>
    </source>
</evidence>
<proteinExistence type="inferred from homology"/>
<evidence type="ECO:0000256" key="4">
    <source>
        <dbReference type="ARBA" id="ARBA00022519"/>
    </source>
</evidence>
<reference evidence="10 11" key="1">
    <citation type="submission" date="2019-03" db="EMBL/GenBank/DDBJ databases">
        <title>Genomic Encyclopedia of Archaeal and Bacterial Type Strains, Phase II (KMG-II): from individual species to whole genera.</title>
        <authorList>
            <person name="Goeker M."/>
        </authorList>
    </citation>
    <scope>NUCLEOTIDE SEQUENCE [LARGE SCALE GENOMIC DNA]</scope>
    <source>
        <strain evidence="10 11">DSM 15388</strain>
    </source>
</reference>
<organism evidence="10 11">
    <name type="scientific">Reinekea marinisedimentorum</name>
    <dbReference type="NCBI Taxonomy" id="230495"/>
    <lineage>
        <taxon>Bacteria</taxon>
        <taxon>Pseudomonadati</taxon>
        <taxon>Pseudomonadota</taxon>
        <taxon>Gammaproteobacteria</taxon>
        <taxon>Oceanospirillales</taxon>
        <taxon>Saccharospirillaceae</taxon>
        <taxon>Reinekea</taxon>
    </lineage>
</organism>
<name>A0A4R3IAY3_9GAMM</name>
<dbReference type="PANTHER" id="PTHR43357">
    <property type="entry name" value="INNER MEMBRANE ABC TRANSPORTER PERMEASE PROTEIN YDCV"/>
    <property type="match status" value="1"/>
</dbReference>
<keyword evidence="6 8" id="KW-1133">Transmembrane helix</keyword>
<comment type="subcellular location">
    <subcellularLocation>
        <location evidence="1">Cell inner membrane</location>
        <topology evidence="1">Multi-pass membrane protein</topology>
    </subcellularLocation>
    <subcellularLocation>
        <location evidence="8">Cell membrane</location>
        <topology evidence="8">Multi-pass membrane protein</topology>
    </subcellularLocation>
</comment>
<comment type="caution">
    <text evidence="10">The sequence shown here is derived from an EMBL/GenBank/DDBJ whole genome shotgun (WGS) entry which is preliminary data.</text>
</comment>
<dbReference type="Gene3D" id="1.10.3720.10">
    <property type="entry name" value="MetI-like"/>
    <property type="match status" value="2"/>
</dbReference>
<keyword evidence="7 8" id="KW-0472">Membrane</keyword>
<feature type="transmembrane region" description="Helical" evidence="8">
    <location>
        <begin position="346"/>
        <end position="365"/>
    </location>
</feature>
<dbReference type="Proteomes" id="UP000295793">
    <property type="component" value="Unassembled WGS sequence"/>
</dbReference>
<feature type="transmembrane region" description="Helical" evidence="8">
    <location>
        <begin position="102"/>
        <end position="121"/>
    </location>
</feature>
<feature type="transmembrane region" description="Helical" evidence="8">
    <location>
        <begin position="151"/>
        <end position="171"/>
    </location>
</feature>
<keyword evidence="5 8" id="KW-0812">Transmembrane</keyword>
<keyword evidence="2 8" id="KW-0813">Transport</keyword>
<feature type="transmembrane region" description="Helical" evidence="8">
    <location>
        <begin position="473"/>
        <end position="494"/>
    </location>
</feature>
<evidence type="ECO:0000256" key="2">
    <source>
        <dbReference type="ARBA" id="ARBA00022448"/>
    </source>
</evidence>
<comment type="similarity">
    <text evidence="8">Belongs to the binding-protein-dependent transport system permease family.</text>
</comment>
<evidence type="ECO:0000256" key="5">
    <source>
        <dbReference type="ARBA" id="ARBA00022692"/>
    </source>
</evidence>
<evidence type="ECO:0000256" key="6">
    <source>
        <dbReference type="ARBA" id="ARBA00022989"/>
    </source>
</evidence>
<evidence type="ECO:0000256" key="3">
    <source>
        <dbReference type="ARBA" id="ARBA00022475"/>
    </source>
</evidence>
<evidence type="ECO:0000256" key="7">
    <source>
        <dbReference type="ARBA" id="ARBA00023136"/>
    </source>
</evidence>